<dbReference type="PANTHER" id="PTHR33103:SF27">
    <property type="entry name" value="OS04G0594700 PROTEIN"/>
    <property type="match status" value="1"/>
</dbReference>
<reference evidence="1 2" key="1">
    <citation type="submission" date="2018-09" db="EMBL/GenBank/DDBJ databases">
        <title>A high-quality reference genome of wild soybean provides a powerful tool to mine soybean genomes.</title>
        <authorList>
            <person name="Xie M."/>
            <person name="Chung C.Y.L."/>
            <person name="Li M.-W."/>
            <person name="Wong F.-L."/>
            <person name="Chan T.-F."/>
            <person name="Lam H.-M."/>
        </authorList>
    </citation>
    <scope>NUCLEOTIDE SEQUENCE [LARGE SCALE GENOMIC DNA]</scope>
    <source>
        <strain evidence="2">cv. W05</strain>
        <tissue evidence="1">Hypocotyl of etiolated seedlings</tissue>
    </source>
</reference>
<organism evidence="1 2">
    <name type="scientific">Glycine soja</name>
    <name type="common">Wild soybean</name>
    <dbReference type="NCBI Taxonomy" id="3848"/>
    <lineage>
        <taxon>Eukaryota</taxon>
        <taxon>Viridiplantae</taxon>
        <taxon>Streptophyta</taxon>
        <taxon>Embryophyta</taxon>
        <taxon>Tracheophyta</taxon>
        <taxon>Spermatophyta</taxon>
        <taxon>Magnoliopsida</taxon>
        <taxon>eudicotyledons</taxon>
        <taxon>Gunneridae</taxon>
        <taxon>Pentapetalae</taxon>
        <taxon>rosids</taxon>
        <taxon>fabids</taxon>
        <taxon>Fabales</taxon>
        <taxon>Fabaceae</taxon>
        <taxon>Papilionoideae</taxon>
        <taxon>50 kb inversion clade</taxon>
        <taxon>NPAAA clade</taxon>
        <taxon>indigoferoid/millettioid clade</taxon>
        <taxon>Phaseoleae</taxon>
        <taxon>Glycine</taxon>
        <taxon>Glycine subgen. Soja</taxon>
    </lineage>
</organism>
<dbReference type="Pfam" id="PF05056">
    <property type="entry name" value="DUF674"/>
    <property type="match status" value="1"/>
</dbReference>
<evidence type="ECO:0000313" key="1">
    <source>
        <dbReference type="EMBL" id="RZC11255.1"/>
    </source>
</evidence>
<dbReference type="EMBL" id="QZWG01000005">
    <property type="protein sequence ID" value="RZC11255.1"/>
    <property type="molecule type" value="Genomic_DNA"/>
</dbReference>
<gene>
    <name evidence="1" type="ORF">D0Y65_011451</name>
</gene>
<sequence length="347" mass="39170">MLGLSCEPGAEISRRSNDLVSIDTSGIASLEELHDSLFSCGKQLKMESVKHLFFKCGYLGQIKLPFTTIDQPHCGLLAIHDCEQHYQHAPRTVQLSNSTSKQYTVLQIEPRTIIITDDEQDHYLRNKSCKTFSNNFTLHHNTPLASFYIKYNITIFRCNHSLRGSLHEGFNKYSNCSHQYHIYYGYPNTETPLDSKWPRSLAPCSTIQLATQATSTVDPFQFLSGNIAIEVQLTDDCERCLLDGKPQCSLDTEGKLNCAKVLAKETHLHVVQKRAERVKGTKQQVTLKLMVSKERNEVFLIKAAKDFGEVMLSFLTFPLGNIAIQMEKEPIEVGSLSSLYQSVANIE</sequence>
<protein>
    <submittedName>
        <fullName evidence="1">Uncharacterized protein</fullName>
    </submittedName>
</protein>
<dbReference type="InterPro" id="IPR007750">
    <property type="entry name" value="DUF674"/>
</dbReference>
<dbReference type="Proteomes" id="UP000289340">
    <property type="component" value="Chromosome 5"/>
</dbReference>
<dbReference type="AlphaFoldDB" id="A0A445KK53"/>
<keyword evidence="2" id="KW-1185">Reference proteome</keyword>
<accession>A0A445KK53</accession>
<evidence type="ECO:0000313" key="2">
    <source>
        <dbReference type="Proteomes" id="UP000289340"/>
    </source>
</evidence>
<comment type="caution">
    <text evidence="1">The sequence shown here is derived from an EMBL/GenBank/DDBJ whole genome shotgun (WGS) entry which is preliminary data.</text>
</comment>
<name>A0A445KK53_GLYSO</name>
<proteinExistence type="predicted"/>
<dbReference type="PANTHER" id="PTHR33103">
    <property type="entry name" value="OS01G0153900 PROTEIN"/>
    <property type="match status" value="1"/>
</dbReference>